<evidence type="ECO:0000313" key="16">
    <source>
        <dbReference type="Proteomes" id="UP000625711"/>
    </source>
</evidence>
<evidence type="ECO:0000256" key="4">
    <source>
        <dbReference type="ARBA" id="ARBA00022692"/>
    </source>
</evidence>
<dbReference type="PROSITE" id="PS00018">
    <property type="entry name" value="EF_HAND_1"/>
    <property type="match status" value="2"/>
</dbReference>
<dbReference type="InterPro" id="IPR002067">
    <property type="entry name" value="MCP"/>
</dbReference>
<dbReference type="Pfam" id="PF00153">
    <property type="entry name" value="Mito_carr"/>
    <property type="match status" value="3"/>
</dbReference>
<evidence type="ECO:0000256" key="12">
    <source>
        <dbReference type="PROSITE-ProRule" id="PRU00282"/>
    </source>
</evidence>
<keyword evidence="16" id="KW-1185">Reference proteome</keyword>
<evidence type="ECO:0000256" key="5">
    <source>
        <dbReference type="ARBA" id="ARBA00022723"/>
    </source>
</evidence>
<name>A0A834MJU8_RHYFE</name>
<organism evidence="15 16">
    <name type="scientific">Rhynchophorus ferrugineus</name>
    <name type="common">Red palm weevil</name>
    <name type="synonym">Curculio ferrugineus</name>
    <dbReference type="NCBI Taxonomy" id="354439"/>
    <lineage>
        <taxon>Eukaryota</taxon>
        <taxon>Metazoa</taxon>
        <taxon>Ecdysozoa</taxon>
        <taxon>Arthropoda</taxon>
        <taxon>Hexapoda</taxon>
        <taxon>Insecta</taxon>
        <taxon>Pterygota</taxon>
        <taxon>Neoptera</taxon>
        <taxon>Endopterygota</taxon>
        <taxon>Coleoptera</taxon>
        <taxon>Polyphaga</taxon>
        <taxon>Cucujiformia</taxon>
        <taxon>Curculionidae</taxon>
        <taxon>Dryophthorinae</taxon>
        <taxon>Rhynchophorus</taxon>
    </lineage>
</organism>
<feature type="domain" description="EF-hand" evidence="14">
    <location>
        <begin position="125"/>
        <end position="160"/>
    </location>
</feature>
<dbReference type="OrthoDB" id="270584at2759"/>
<dbReference type="SUPFAM" id="SSF103506">
    <property type="entry name" value="Mitochondrial carrier"/>
    <property type="match status" value="1"/>
</dbReference>
<evidence type="ECO:0000256" key="11">
    <source>
        <dbReference type="ARBA" id="ARBA00023136"/>
    </source>
</evidence>
<keyword evidence="7" id="KW-0999">Mitochondrion inner membrane</keyword>
<keyword evidence="11 12" id="KW-0472">Membrane</keyword>
<dbReference type="PROSITE" id="PS50920">
    <property type="entry name" value="SOLCAR"/>
    <property type="match status" value="3"/>
</dbReference>
<evidence type="ECO:0000313" key="15">
    <source>
        <dbReference type="EMBL" id="KAF7282825.1"/>
    </source>
</evidence>
<dbReference type="CDD" id="cd00051">
    <property type="entry name" value="EFh"/>
    <property type="match status" value="2"/>
</dbReference>
<dbReference type="PROSITE" id="PS50222">
    <property type="entry name" value="EF_HAND_2"/>
    <property type="match status" value="3"/>
</dbReference>
<feature type="repeat" description="Solcar" evidence="12">
    <location>
        <begin position="361"/>
        <end position="446"/>
    </location>
</feature>
<dbReference type="FunFam" id="1.50.40.10:FF:000003">
    <property type="entry name" value="Putative calcium-binding mitochondrial carrier protein scamc-2"/>
    <property type="match status" value="1"/>
</dbReference>
<comment type="caution">
    <text evidence="15">The sequence shown here is derived from an EMBL/GenBank/DDBJ whole genome shotgun (WGS) entry which is preliminary data.</text>
</comment>
<evidence type="ECO:0000256" key="10">
    <source>
        <dbReference type="ARBA" id="ARBA00023128"/>
    </source>
</evidence>
<dbReference type="EMBL" id="JAACXV010000156">
    <property type="protein sequence ID" value="KAF7282825.1"/>
    <property type="molecule type" value="Genomic_DNA"/>
</dbReference>
<dbReference type="Pfam" id="PF13405">
    <property type="entry name" value="EF-hand_6"/>
    <property type="match status" value="1"/>
</dbReference>
<dbReference type="Pfam" id="PF13499">
    <property type="entry name" value="EF-hand_7"/>
    <property type="match status" value="1"/>
</dbReference>
<feature type="domain" description="EF-hand" evidence="14">
    <location>
        <begin position="25"/>
        <end position="60"/>
    </location>
</feature>
<dbReference type="Gene3D" id="1.10.238.10">
    <property type="entry name" value="EF-hand"/>
    <property type="match status" value="2"/>
</dbReference>
<feature type="repeat" description="Solcar" evidence="12">
    <location>
        <begin position="457"/>
        <end position="547"/>
    </location>
</feature>
<keyword evidence="3 13" id="KW-0813">Transport</keyword>
<evidence type="ECO:0000256" key="1">
    <source>
        <dbReference type="ARBA" id="ARBA00004448"/>
    </source>
</evidence>
<evidence type="ECO:0000256" key="7">
    <source>
        <dbReference type="ARBA" id="ARBA00022792"/>
    </source>
</evidence>
<dbReference type="Gene3D" id="1.50.40.10">
    <property type="entry name" value="Mitochondrial carrier domain"/>
    <property type="match status" value="1"/>
</dbReference>
<sequence>MPHKSKEINHVSMNPPHYLHELPHEDEERLEKLFMKLDKNGNGKIDIHDLSDALHEHGVDQGYAERFLRNSQSSSGDISLADFIYYVREHEKNLRLHFSNLDKNKDGKIDLEELIRAFCDLGIPLDRKEATNLLQRMDQDGSLNISYDEWRDFLLLAPSNNIQDLITYWRHSTRNSSRMAEMFENDLFPGVTPDMVDDLACIFKIMIRVLRQSPTMLRNIFLFRPRRMSSKSNCSKFRIMFSFWMLEYLDIGEDMNIPDDFTQSEMQTGMWWRHLAAGGVAGAVSRTCTAPLDRLKVFLQVQPSKQKIGDCLQNMIKEGGVTGLWRGNGINVLKIAPESAIKFAAYEQVKRLIKGDSKNSLTIYERFCAGAMAGGISQTAIYPLEVLKTRLALRKTGQYKSIADAAYKIYVGEGLRSFYRGYIPNILGIIPYAGIDLAVYETLKKKYFKTHSSDEQPSFWMLLACGSASSTLGQMCSYPLALVRTRLQAQVLHPAIDPSTVTMTGVFKTIIEKEGVFGLYRGITPNFIKVMPAVSISYVVYEYSSRMLGVNMT</sequence>
<comment type="subcellular location">
    <subcellularLocation>
        <location evidence="1">Mitochondrion inner membrane</location>
        <topology evidence="1">Multi-pass membrane protein</topology>
    </subcellularLocation>
</comment>
<feature type="repeat" description="Solcar" evidence="12">
    <location>
        <begin position="269"/>
        <end position="352"/>
    </location>
</feature>
<keyword evidence="6" id="KW-0677">Repeat</keyword>
<dbReference type="SUPFAM" id="SSF47473">
    <property type="entry name" value="EF-hand"/>
    <property type="match status" value="1"/>
</dbReference>
<evidence type="ECO:0000256" key="3">
    <source>
        <dbReference type="ARBA" id="ARBA00022448"/>
    </source>
</evidence>
<keyword evidence="10" id="KW-0496">Mitochondrion</keyword>
<reference evidence="15" key="1">
    <citation type="submission" date="2020-08" db="EMBL/GenBank/DDBJ databases">
        <title>Genome sequencing and assembly of the red palm weevil Rhynchophorus ferrugineus.</title>
        <authorList>
            <person name="Dias G.B."/>
            <person name="Bergman C.M."/>
            <person name="Manee M."/>
        </authorList>
    </citation>
    <scope>NUCLEOTIDE SEQUENCE</scope>
    <source>
        <strain evidence="15">AA-2017</strain>
        <tissue evidence="15">Whole larva</tissue>
    </source>
</reference>
<dbReference type="AlphaFoldDB" id="A0A834MJU8"/>
<dbReference type="InterPro" id="IPR011992">
    <property type="entry name" value="EF-hand-dom_pair"/>
</dbReference>
<dbReference type="FunFam" id="1.10.238.10:FF:000028">
    <property type="entry name" value="Putative calcium-binding mitochondrial carrier protein scamc-2"/>
    <property type="match status" value="1"/>
</dbReference>
<comment type="similarity">
    <text evidence="2 13">Belongs to the mitochondrial carrier (TC 2.A.29) family.</text>
</comment>
<dbReference type="InterPro" id="IPR018108">
    <property type="entry name" value="MCP_transmembrane"/>
</dbReference>
<keyword evidence="5" id="KW-0479">Metal-binding</keyword>
<proteinExistence type="inferred from homology"/>
<evidence type="ECO:0000256" key="8">
    <source>
        <dbReference type="ARBA" id="ARBA00022837"/>
    </source>
</evidence>
<dbReference type="PANTHER" id="PTHR24089">
    <property type="entry name" value="SOLUTE CARRIER FAMILY 25"/>
    <property type="match status" value="1"/>
</dbReference>
<gene>
    <name evidence="15" type="ORF">GWI33_001963</name>
</gene>
<dbReference type="GO" id="GO:0005509">
    <property type="term" value="F:calcium ion binding"/>
    <property type="evidence" value="ECO:0007669"/>
    <property type="project" value="InterPro"/>
</dbReference>
<dbReference type="PRINTS" id="PR00926">
    <property type="entry name" value="MITOCARRIER"/>
</dbReference>
<dbReference type="SMART" id="SM00054">
    <property type="entry name" value="EFh"/>
    <property type="match status" value="3"/>
</dbReference>
<dbReference type="InterPro" id="IPR018247">
    <property type="entry name" value="EF_Hand_1_Ca_BS"/>
</dbReference>
<feature type="domain" description="EF-hand" evidence="14">
    <location>
        <begin position="89"/>
        <end position="124"/>
    </location>
</feature>
<dbReference type="GO" id="GO:0055085">
    <property type="term" value="P:transmembrane transport"/>
    <property type="evidence" value="ECO:0007669"/>
    <property type="project" value="InterPro"/>
</dbReference>
<evidence type="ECO:0000259" key="14">
    <source>
        <dbReference type="PROSITE" id="PS50222"/>
    </source>
</evidence>
<evidence type="ECO:0000256" key="2">
    <source>
        <dbReference type="ARBA" id="ARBA00006375"/>
    </source>
</evidence>
<protein>
    <recommendedName>
        <fullName evidence="14">EF-hand domain-containing protein</fullName>
    </recommendedName>
</protein>
<keyword evidence="8" id="KW-0106">Calcium</keyword>
<dbReference type="InterPro" id="IPR023395">
    <property type="entry name" value="MCP_dom_sf"/>
</dbReference>
<evidence type="ECO:0000256" key="9">
    <source>
        <dbReference type="ARBA" id="ARBA00022989"/>
    </source>
</evidence>
<dbReference type="InterPro" id="IPR002048">
    <property type="entry name" value="EF_hand_dom"/>
</dbReference>
<accession>A0A834MJU8</accession>
<dbReference type="Proteomes" id="UP000625711">
    <property type="component" value="Unassembled WGS sequence"/>
</dbReference>
<keyword evidence="4 12" id="KW-0812">Transmembrane</keyword>
<dbReference type="GO" id="GO:0005743">
    <property type="term" value="C:mitochondrial inner membrane"/>
    <property type="evidence" value="ECO:0007669"/>
    <property type="project" value="UniProtKB-SubCell"/>
</dbReference>
<evidence type="ECO:0000256" key="6">
    <source>
        <dbReference type="ARBA" id="ARBA00022737"/>
    </source>
</evidence>
<evidence type="ECO:0000256" key="13">
    <source>
        <dbReference type="RuleBase" id="RU000488"/>
    </source>
</evidence>
<keyword evidence="9" id="KW-1133">Transmembrane helix</keyword>